<evidence type="ECO:0000313" key="3">
    <source>
        <dbReference type="Proteomes" id="UP001065174"/>
    </source>
</evidence>
<feature type="transmembrane region" description="Helical" evidence="1">
    <location>
        <begin position="40"/>
        <end position="62"/>
    </location>
</feature>
<accession>A0ABY6CNC6</accession>
<keyword evidence="1" id="KW-0472">Membrane</keyword>
<gene>
    <name evidence="2" type="ORF">N6H18_16840</name>
</gene>
<sequence length="237" mass="26920">MTDQLPYYVYVIFLLTTLATYGFLHFGFKGAETKNSNTAMVVSVCIGSWLFTIGVLSLYNFFLDFETLPPKFLIAVLPPLITVIFVLSYTKSRNFIMRMPIATLTYLHIVRIPVEIVLWWLALQSWLPMILTFEGTNYDILSGISAPFVAIFMVGLRSKVKIGAIIWNILALTLLVNIVVHAVLSAPFPFQKYGFDQPNIAVFHFPFIWLPGFIVPAVLFSHLTSLLQLFTKKEENL</sequence>
<feature type="transmembrane region" description="Helical" evidence="1">
    <location>
        <begin position="165"/>
        <end position="188"/>
    </location>
</feature>
<feature type="transmembrane region" description="Helical" evidence="1">
    <location>
        <begin position="101"/>
        <end position="120"/>
    </location>
</feature>
<proteinExistence type="predicted"/>
<dbReference type="Proteomes" id="UP001065174">
    <property type="component" value="Chromosome"/>
</dbReference>
<evidence type="ECO:0000313" key="2">
    <source>
        <dbReference type="EMBL" id="UXP32011.1"/>
    </source>
</evidence>
<keyword evidence="1" id="KW-0812">Transmembrane</keyword>
<feature type="transmembrane region" description="Helical" evidence="1">
    <location>
        <begin position="140"/>
        <end position="158"/>
    </location>
</feature>
<dbReference type="RefSeq" id="WP_262309450.1">
    <property type="nucleotide sequence ID" value="NZ_CP106679.1"/>
</dbReference>
<name>A0ABY6CNC6_9BACT</name>
<keyword evidence="1" id="KW-1133">Transmembrane helix</keyword>
<feature type="transmembrane region" description="Helical" evidence="1">
    <location>
        <begin position="68"/>
        <end position="89"/>
    </location>
</feature>
<evidence type="ECO:0000256" key="1">
    <source>
        <dbReference type="SAM" id="Phobius"/>
    </source>
</evidence>
<reference evidence="2" key="1">
    <citation type="submission" date="2022-09" db="EMBL/GenBank/DDBJ databases">
        <title>Comparative genomics and taxonomic characterization of three novel marine species of genus Reichenbachiella exhibiting antioxidant and polysaccharide degradation activities.</title>
        <authorList>
            <person name="Muhammad N."/>
            <person name="Lee Y.-J."/>
            <person name="Ko J."/>
            <person name="Kim S.-G."/>
        </authorList>
    </citation>
    <scope>NUCLEOTIDE SEQUENCE</scope>
    <source>
        <strain evidence="2">BKB1-1</strain>
    </source>
</reference>
<organism evidence="2 3">
    <name type="scientific">Reichenbachiella agarivorans</name>
    <dbReference type="NCBI Taxonomy" id="2979464"/>
    <lineage>
        <taxon>Bacteria</taxon>
        <taxon>Pseudomonadati</taxon>
        <taxon>Bacteroidota</taxon>
        <taxon>Cytophagia</taxon>
        <taxon>Cytophagales</taxon>
        <taxon>Reichenbachiellaceae</taxon>
        <taxon>Reichenbachiella</taxon>
    </lineage>
</organism>
<protein>
    <submittedName>
        <fullName evidence="2">Uncharacterized protein</fullName>
    </submittedName>
</protein>
<keyword evidence="3" id="KW-1185">Reference proteome</keyword>
<feature type="transmembrane region" description="Helical" evidence="1">
    <location>
        <begin position="6"/>
        <end position="28"/>
    </location>
</feature>
<dbReference type="EMBL" id="CP106679">
    <property type="protein sequence ID" value="UXP32011.1"/>
    <property type="molecule type" value="Genomic_DNA"/>
</dbReference>
<feature type="transmembrane region" description="Helical" evidence="1">
    <location>
        <begin position="208"/>
        <end position="230"/>
    </location>
</feature>